<feature type="coiled-coil region" evidence="1">
    <location>
        <begin position="438"/>
        <end position="503"/>
    </location>
</feature>
<gene>
    <name evidence="3" type="ORF">PCOR1329_LOCUS81550</name>
</gene>
<evidence type="ECO:0000256" key="2">
    <source>
        <dbReference type="SAM" id="SignalP"/>
    </source>
</evidence>
<dbReference type="Gene3D" id="1.10.287.1490">
    <property type="match status" value="1"/>
</dbReference>
<keyword evidence="4" id="KW-1185">Reference proteome</keyword>
<reference evidence="3" key="1">
    <citation type="submission" date="2023-10" db="EMBL/GenBank/DDBJ databases">
        <authorList>
            <person name="Chen Y."/>
            <person name="Shah S."/>
            <person name="Dougan E. K."/>
            <person name="Thang M."/>
            <person name="Chan C."/>
        </authorList>
    </citation>
    <scope>NUCLEOTIDE SEQUENCE [LARGE SCALE GENOMIC DNA]</scope>
</reference>
<accession>A0ABN9Y0Z1</accession>
<evidence type="ECO:0000313" key="3">
    <source>
        <dbReference type="EMBL" id="CAK0906083.1"/>
    </source>
</evidence>
<sequence>MQTLLAAVVLATGAVAPVSADGANPLGKVIELLDSLSAKVVKEGEMADSAYREYVDWCDDTASDKRHEITTLTSAKDKLDASIGKLTSDISTCDANIEKLVKQIATATKDLADATAIRDEEAEEFGTNEVELMDTIDTLKRAISIISKEMAKNPALAQVDTRNFRALVQSLSTVVDAAAFSSAGKQKLIALVQASQGSGSEEDPSGAPSATVYKSHSSDLLDLLEDLQEKAEEDLSALRKAETDAKQNYAMLKQSLDDANKNGDKDLADEKAVRKAAQEEKATNEKDLQMTAKALSDAKAMLSDVQASCMEIASDHEASVASRNEELKVLAEAKKVLTETSTGAVEQTYSFLQVSENSRMRTRADLKRAEVLSKVKTLARHFHSSALAQLASRIEAAVKLGTQAGADPFAKVKDLIEDPTTGLIVKLEKEASDAADEKAYCDDQMAKTEEKKSELEEDLDTLTAKMDKAAATSATLKDDVATLQKELAELAKMQAELDKIRADTSAAFKVAKEELSLGLTGVGQALTILRSYYSSEAAALVQTGQPEPPVMHSAASGAGGSIIGILEVCQSDFAKNLAKREHEEADEAAEYERLTQENAVIKTEKSQALKYKTQEFKSLDKALADMTSDKETMNTELKAVLEYYSKIKDRCIAKPEAYEERKRRREAEIAGLKDALSILESETALVQLRSGRHVRRTACSNTERPPERRRAAPPRALVGLAGRRPRRLRGLSLFSLSVAGCGSNEDRESRALCVRASVQMCSEEFKSRAKRDRT</sequence>
<feature type="coiled-coil region" evidence="1">
    <location>
        <begin position="221"/>
        <end position="262"/>
    </location>
</feature>
<keyword evidence="2" id="KW-0732">Signal</keyword>
<dbReference type="Proteomes" id="UP001189429">
    <property type="component" value="Unassembled WGS sequence"/>
</dbReference>
<feature type="signal peptide" evidence="2">
    <location>
        <begin position="1"/>
        <end position="20"/>
    </location>
</feature>
<keyword evidence="1" id="KW-0175">Coiled coil</keyword>
<proteinExistence type="predicted"/>
<dbReference type="SUPFAM" id="SSF58100">
    <property type="entry name" value="Bacterial hemolysins"/>
    <property type="match status" value="1"/>
</dbReference>
<organism evidence="3 4">
    <name type="scientific">Prorocentrum cordatum</name>
    <dbReference type="NCBI Taxonomy" id="2364126"/>
    <lineage>
        <taxon>Eukaryota</taxon>
        <taxon>Sar</taxon>
        <taxon>Alveolata</taxon>
        <taxon>Dinophyceae</taxon>
        <taxon>Prorocentrales</taxon>
        <taxon>Prorocentraceae</taxon>
        <taxon>Prorocentrum</taxon>
    </lineage>
</organism>
<evidence type="ECO:0000256" key="1">
    <source>
        <dbReference type="SAM" id="Coils"/>
    </source>
</evidence>
<protein>
    <submittedName>
        <fullName evidence="3">Uncharacterized protein</fullName>
    </submittedName>
</protein>
<evidence type="ECO:0000313" key="4">
    <source>
        <dbReference type="Proteomes" id="UP001189429"/>
    </source>
</evidence>
<name>A0ABN9Y0Z1_9DINO</name>
<feature type="chain" id="PRO_5045941176" evidence="2">
    <location>
        <begin position="21"/>
        <end position="774"/>
    </location>
</feature>
<comment type="caution">
    <text evidence="3">The sequence shown here is derived from an EMBL/GenBank/DDBJ whole genome shotgun (WGS) entry which is preliminary data.</text>
</comment>
<dbReference type="EMBL" id="CAUYUJ010021640">
    <property type="protein sequence ID" value="CAK0906083.1"/>
    <property type="molecule type" value="Genomic_DNA"/>
</dbReference>